<proteinExistence type="predicted"/>
<reference evidence="1 2" key="1">
    <citation type="submission" date="2019-03" db="EMBL/GenBank/DDBJ databases">
        <title>Genomic Encyclopedia of Type Strains, Phase IV (KMG-IV): sequencing the most valuable type-strain genomes for metagenomic binning, comparative biology and taxonomic classification.</title>
        <authorList>
            <person name="Goeker M."/>
        </authorList>
    </citation>
    <scope>NUCLEOTIDE SEQUENCE [LARGE SCALE GENOMIC DNA]</scope>
    <source>
        <strain evidence="1 2">DSM 25488</strain>
    </source>
</reference>
<evidence type="ECO:0000313" key="1">
    <source>
        <dbReference type="EMBL" id="TDR20467.1"/>
    </source>
</evidence>
<dbReference type="InterPro" id="IPR023393">
    <property type="entry name" value="START-like_dom_sf"/>
</dbReference>
<protein>
    <recommendedName>
        <fullName evidence="3">Activator of Hsp90 ATPase-like protein</fullName>
    </recommendedName>
</protein>
<comment type="caution">
    <text evidence="1">The sequence shown here is derived from an EMBL/GenBank/DDBJ whole genome shotgun (WGS) entry which is preliminary data.</text>
</comment>
<gene>
    <name evidence="1" type="ORF">C8D91_1440</name>
</gene>
<evidence type="ECO:0000313" key="2">
    <source>
        <dbReference type="Proteomes" id="UP000295724"/>
    </source>
</evidence>
<name>A0A4R6XRE6_9GAMM</name>
<dbReference type="Gene3D" id="3.30.530.20">
    <property type="match status" value="1"/>
</dbReference>
<sequence>MGKIEHEVWIDAAPERIYELLRSAEGISTWWDQQTKVDTSEGVVFEHSPGPEHGVVQFLVLESQPALIRWKCISKHPPDVPASEWTGTEIQFHIGSRSTSVPATQKWAAEFPIQTVLKLKHLGWQEGAKFLPFCNFAWAAVLTNLTKRAVGGDA</sequence>
<dbReference type="AlphaFoldDB" id="A0A4R6XRE6"/>
<dbReference type="RefSeq" id="WP_133566480.1">
    <property type="nucleotide sequence ID" value="NZ_NIHB01000001.1"/>
</dbReference>
<evidence type="ECO:0008006" key="3">
    <source>
        <dbReference type="Google" id="ProtNLM"/>
    </source>
</evidence>
<organism evidence="1 2">
    <name type="scientific">Marinicella litoralis</name>
    <dbReference type="NCBI Taxonomy" id="644220"/>
    <lineage>
        <taxon>Bacteria</taxon>
        <taxon>Pseudomonadati</taxon>
        <taxon>Pseudomonadota</taxon>
        <taxon>Gammaproteobacteria</taxon>
        <taxon>Lysobacterales</taxon>
        <taxon>Marinicellaceae</taxon>
        <taxon>Marinicella</taxon>
    </lineage>
</organism>
<dbReference type="SUPFAM" id="SSF55961">
    <property type="entry name" value="Bet v1-like"/>
    <property type="match status" value="1"/>
</dbReference>
<keyword evidence="2" id="KW-1185">Reference proteome</keyword>
<dbReference type="EMBL" id="SNZB01000003">
    <property type="protein sequence ID" value="TDR20467.1"/>
    <property type="molecule type" value="Genomic_DNA"/>
</dbReference>
<dbReference type="Proteomes" id="UP000295724">
    <property type="component" value="Unassembled WGS sequence"/>
</dbReference>
<dbReference type="OrthoDB" id="287565at2"/>
<accession>A0A4R6XRE6</accession>